<protein>
    <recommendedName>
        <fullName evidence="2">Lysozyme inhibitor LprI-like N-terminal domain-containing protein</fullName>
    </recommendedName>
</protein>
<dbReference type="EMBL" id="MLCA01000001">
    <property type="protein sequence ID" value="MEE7490260.1"/>
    <property type="molecule type" value="Genomic_DNA"/>
</dbReference>
<evidence type="ECO:0000313" key="4">
    <source>
        <dbReference type="Proteomes" id="UP001355206"/>
    </source>
</evidence>
<organism evidence="3 4">
    <name type="scientific">Methylobacterium oryzae</name>
    <dbReference type="NCBI Taxonomy" id="334852"/>
    <lineage>
        <taxon>Bacteria</taxon>
        <taxon>Pseudomonadati</taxon>
        <taxon>Pseudomonadota</taxon>
        <taxon>Alphaproteobacteria</taxon>
        <taxon>Hyphomicrobiales</taxon>
        <taxon>Methylobacteriaceae</taxon>
        <taxon>Methylobacterium</taxon>
    </lineage>
</organism>
<dbReference type="Pfam" id="PF07007">
    <property type="entry name" value="LprI"/>
    <property type="match status" value="1"/>
</dbReference>
<feature type="chain" id="PRO_5047024187" description="Lysozyme inhibitor LprI-like N-terminal domain-containing protein" evidence="1">
    <location>
        <begin position="32"/>
        <end position="148"/>
    </location>
</feature>
<comment type="caution">
    <text evidence="3">The sequence shown here is derived from an EMBL/GenBank/DDBJ whole genome shotgun (WGS) entry which is preliminary data.</text>
</comment>
<keyword evidence="1" id="KW-0732">Signal</keyword>
<keyword evidence="4" id="KW-1185">Reference proteome</keyword>
<dbReference type="InterPro" id="IPR009739">
    <property type="entry name" value="LprI-like_N"/>
</dbReference>
<sequence>MNHKRSRLPQAAASVLAGLLACLVGSTTASADQPSAKLCLNETSTPGTTDCMNRALQEADAKLNAAYKKAMSVIDHDDRAADPNAKALWKTQLERAQRAWIAFRDADCGDLTYSEWANGSGANPAVPACRYDKTVDRTADLLGRYPLH</sequence>
<dbReference type="PROSITE" id="PS51257">
    <property type="entry name" value="PROKAR_LIPOPROTEIN"/>
    <property type="match status" value="1"/>
</dbReference>
<proteinExistence type="predicted"/>
<gene>
    <name evidence="3" type="ORF">MOTC310_07105</name>
</gene>
<dbReference type="Gene3D" id="1.20.1270.180">
    <property type="match status" value="1"/>
</dbReference>
<reference evidence="3 4" key="1">
    <citation type="journal article" date="2012" name="Genet. Mol. Biol.">
        <title>Analysis of 16S rRNA and mxaF genes revealing insights into Methylobacterium niche-specific plant association.</title>
        <authorList>
            <person name="Dourado M.N."/>
            <person name="Andreote F.D."/>
            <person name="Dini-Andreote F."/>
            <person name="Conti R."/>
            <person name="Araujo J.M."/>
            <person name="Araujo W.L."/>
        </authorList>
    </citation>
    <scope>NUCLEOTIDE SEQUENCE [LARGE SCALE GENOMIC DNA]</scope>
    <source>
        <strain evidence="3 4">TC3-10</strain>
    </source>
</reference>
<feature type="signal peptide" evidence="1">
    <location>
        <begin position="1"/>
        <end position="31"/>
    </location>
</feature>
<feature type="domain" description="Lysozyme inhibitor LprI-like N-terminal" evidence="2">
    <location>
        <begin position="40"/>
        <end position="141"/>
    </location>
</feature>
<evidence type="ECO:0000256" key="1">
    <source>
        <dbReference type="SAM" id="SignalP"/>
    </source>
</evidence>
<name>A0ABU7TKM0_9HYPH</name>
<evidence type="ECO:0000313" key="3">
    <source>
        <dbReference type="EMBL" id="MEE7490260.1"/>
    </source>
</evidence>
<evidence type="ECO:0000259" key="2">
    <source>
        <dbReference type="Pfam" id="PF07007"/>
    </source>
</evidence>
<dbReference type="Proteomes" id="UP001355206">
    <property type="component" value="Unassembled WGS sequence"/>
</dbReference>
<accession>A0ABU7TKM0</accession>